<reference evidence="3" key="1">
    <citation type="journal article" date="2020" name="ISME J.">
        <title>Comparative genomics reveals insights into cyanobacterial evolution and habitat adaptation.</title>
        <authorList>
            <person name="Chen M.Y."/>
            <person name="Teng W.K."/>
            <person name="Zhao L."/>
            <person name="Hu C.X."/>
            <person name="Zhou Y.K."/>
            <person name="Han B.P."/>
            <person name="Song L.R."/>
            <person name="Shu W.S."/>
        </authorList>
    </citation>
    <scope>NUCLEOTIDE SEQUENCE [LARGE SCALE GENOMIC DNA]</scope>
    <source>
        <strain evidence="3">FACHB-251</strain>
    </source>
</reference>
<sequence>MNKKLTIFFNNLLIKNKNQGWTYWDTIGLVFILILSTLVCGMPTLFAKINPKNDVKKFILQINTKQIEYFTYQSKFAESLNQLQINLPTSKKTNNYTFSIKKNTNYAFSYAIPHETKEGSLNNNHPNIHSYVGGVFLIPKSTTNKATSIAIICKNIAPGNIKPKDPIFQQGIISCGAGTTELGKYL</sequence>
<name>A0A926WFE8_9NOST</name>
<feature type="transmembrane region" description="Helical" evidence="1">
    <location>
        <begin position="27"/>
        <end position="47"/>
    </location>
</feature>
<evidence type="ECO:0000313" key="2">
    <source>
        <dbReference type="EMBL" id="MBD2293493.1"/>
    </source>
</evidence>
<dbReference type="EMBL" id="JACJQU010000003">
    <property type="protein sequence ID" value="MBD2293493.1"/>
    <property type="molecule type" value="Genomic_DNA"/>
</dbReference>
<dbReference type="RefSeq" id="WP_190558951.1">
    <property type="nucleotide sequence ID" value="NZ_JACJQU010000003.1"/>
</dbReference>
<dbReference type="AlphaFoldDB" id="A0A926WFE8"/>
<comment type="caution">
    <text evidence="2">The sequence shown here is derived from an EMBL/GenBank/DDBJ whole genome shotgun (WGS) entry which is preliminary data.</text>
</comment>
<dbReference type="Proteomes" id="UP000662185">
    <property type="component" value="Unassembled WGS sequence"/>
</dbReference>
<organism evidence="2 3">
    <name type="scientific">Anabaena sphaerica FACHB-251</name>
    <dbReference type="NCBI Taxonomy" id="2692883"/>
    <lineage>
        <taxon>Bacteria</taxon>
        <taxon>Bacillati</taxon>
        <taxon>Cyanobacteriota</taxon>
        <taxon>Cyanophyceae</taxon>
        <taxon>Nostocales</taxon>
        <taxon>Nostocaceae</taxon>
        <taxon>Anabaena</taxon>
    </lineage>
</organism>
<keyword evidence="1" id="KW-1133">Transmembrane helix</keyword>
<evidence type="ECO:0000256" key="1">
    <source>
        <dbReference type="SAM" id="Phobius"/>
    </source>
</evidence>
<protein>
    <submittedName>
        <fullName evidence="2">Type IV pilin-like G/H family protein</fullName>
    </submittedName>
</protein>
<proteinExistence type="predicted"/>
<keyword evidence="1" id="KW-0812">Transmembrane</keyword>
<dbReference type="InterPro" id="IPR031975">
    <property type="entry name" value="Pilin_GH"/>
</dbReference>
<evidence type="ECO:0000313" key="3">
    <source>
        <dbReference type="Proteomes" id="UP000662185"/>
    </source>
</evidence>
<keyword evidence="1" id="KW-0472">Membrane</keyword>
<gene>
    <name evidence="2" type="ORF">H6G06_08320</name>
</gene>
<keyword evidence="3" id="KW-1185">Reference proteome</keyword>
<accession>A0A926WFE8</accession>
<dbReference type="Pfam" id="PF16734">
    <property type="entry name" value="Pilin_GH"/>
    <property type="match status" value="1"/>
</dbReference>